<evidence type="ECO:0000313" key="2">
    <source>
        <dbReference type="Proteomes" id="UP000001861"/>
    </source>
</evidence>
<dbReference type="GeneID" id="9378966"/>
<keyword evidence="2" id="KW-1185">Reference proteome</keyword>
<dbReference type="InParanoid" id="D6RL54"/>
<reference evidence="1 2" key="1">
    <citation type="journal article" date="2010" name="Proc. Natl. Acad. Sci. U.S.A.">
        <title>Insights into evolution of multicellular fungi from the assembled chromosomes of the mushroom Coprinopsis cinerea (Coprinus cinereus).</title>
        <authorList>
            <person name="Stajich J.E."/>
            <person name="Wilke S.K."/>
            <person name="Ahren D."/>
            <person name="Au C.H."/>
            <person name="Birren B.W."/>
            <person name="Borodovsky M."/>
            <person name="Burns C."/>
            <person name="Canback B."/>
            <person name="Casselton L.A."/>
            <person name="Cheng C.K."/>
            <person name="Deng J."/>
            <person name="Dietrich F.S."/>
            <person name="Fargo D.C."/>
            <person name="Farman M.L."/>
            <person name="Gathman A.C."/>
            <person name="Goldberg J."/>
            <person name="Guigo R."/>
            <person name="Hoegger P.J."/>
            <person name="Hooker J.B."/>
            <person name="Huggins A."/>
            <person name="James T.Y."/>
            <person name="Kamada T."/>
            <person name="Kilaru S."/>
            <person name="Kodira C."/>
            <person name="Kues U."/>
            <person name="Kupfer D."/>
            <person name="Kwan H.S."/>
            <person name="Lomsadze A."/>
            <person name="Li W."/>
            <person name="Lilly W.W."/>
            <person name="Ma L.J."/>
            <person name="Mackey A.J."/>
            <person name="Manning G."/>
            <person name="Martin F."/>
            <person name="Muraguchi H."/>
            <person name="Natvig D.O."/>
            <person name="Palmerini H."/>
            <person name="Ramesh M.A."/>
            <person name="Rehmeyer C.J."/>
            <person name="Roe B.A."/>
            <person name="Shenoy N."/>
            <person name="Stanke M."/>
            <person name="Ter-Hovhannisyan V."/>
            <person name="Tunlid A."/>
            <person name="Velagapudi R."/>
            <person name="Vision T.J."/>
            <person name="Zeng Q."/>
            <person name="Zolan M.E."/>
            <person name="Pukkila P.J."/>
        </authorList>
    </citation>
    <scope>NUCLEOTIDE SEQUENCE [LARGE SCALE GENOMIC DNA]</scope>
    <source>
        <strain evidence="2">Okayama-7 / 130 / ATCC MYA-4618 / FGSC 9003</strain>
    </source>
</reference>
<comment type="caution">
    <text evidence="1">The sequence shown here is derived from an EMBL/GenBank/DDBJ whole genome shotgun (WGS) entry which is preliminary data.</text>
</comment>
<dbReference type="KEGG" id="cci:CC1G_14121"/>
<dbReference type="OrthoDB" id="3067340at2759"/>
<dbReference type="RefSeq" id="XP_002911588.1">
    <property type="nucleotide sequence ID" value="XM_002911542.1"/>
</dbReference>
<proteinExistence type="predicted"/>
<name>D6RL54_COPC7</name>
<accession>D6RL54</accession>
<dbReference type="EMBL" id="AACS02000003">
    <property type="protein sequence ID" value="EFI28094.1"/>
    <property type="molecule type" value="Genomic_DNA"/>
</dbReference>
<dbReference type="AlphaFoldDB" id="D6RL54"/>
<sequence>MGISWSKVLESDIGLRMWRWFPRGTKRRVLRSACLFQLQGGAKFHPELEELAQRELERRVMQLLSGYGLDPLNTMIVLHRCEGYISGSAVLWVLRPGSFRPGDIDFYVTQFHAGILWDFLTSSPGWRWVPDAELHTIGKQPMPAYAELPFVKEIWYFFKEGSGQIINVIVTNNDG</sequence>
<dbReference type="HOGENOM" id="CLU_1532466_0_0_1"/>
<protein>
    <submittedName>
        <fullName evidence="1">Uncharacterized protein</fullName>
    </submittedName>
</protein>
<dbReference type="Proteomes" id="UP000001861">
    <property type="component" value="Unassembled WGS sequence"/>
</dbReference>
<evidence type="ECO:0000313" key="1">
    <source>
        <dbReference type="EMBL" id="EFI28094.1"/>
    </source>
</evidence>
<dbReference type="VEuPathDB" id="FungiDB:CC1G_14121"/>
<gene>
    <name evidence="1" type="ORF">CC1G_14121</name>
</gene>
<organism evidence="1 2">
    <name type="scientific">Coprinopsis cinerea (strain Okayama-7 / 130 / ATCC MYA-4618 / FGSC 9003)</name>
    <name type="common">Inky cap fungus</name>
    <name type="synonym">Hormographiella aspergillata</name>
    <dbReference type="NCBI Taxonomy" id="240176"/>
    <lineage>
        <taxon>Eukaryota</taxon>
        <taxon>Fungi</taxon>
        <taxon>Dikarya</taxon>
        <taxon>Basidiomycota</taxon>
        <taxon>Agaricomycotina</taxon>
        <taxon>Agaricomycetes</taxon>
        <taxon>Agaricomycetidae</taxon>
        <taxon>Agaricales</taxon>
        <taxon>Agaricineae</taxon>
        <taxon>Psathyrellaceae</taxon>
        <taxon>Coprinopsis</taxon>
    </lineage>
</organism>